<organism evidence="5 6">
    <name type="scientific">Fusarium mundagurra</name>
    <dbReference type="NCBI Taxonomy" id="1567541"/>
    <lineage>
        <taxon>Eukaryota</taxon>
        <taxon>Fungi</taxon>
        <taxon>Dikarya</taxon>
        <taxon>Ascomycota</taxon>
        <taxon>Pezizomycotina</taxon>
        <taxon>Sordariomycetes</taxon>
        <taxon>Hypocreomycetidae</taxon>
        <taxon>Hypocreales</taxon>
        <taxon>Nectriaceae</taxon>
        <taxon>Fusarium</taxon>
        <taxon>Fusarium fujikuroi species complex</taxon>
    </lineage>
</organism>
<proteinExistence type="predicted"/>
<keyword evidence="6" id="KW-1185">Reference proteome</keyword>
<keyword evidence="3" id="KW-0812">Transmembrane</keyword>
<feature type="compositionally biased region" description="Acidic residues" evidence="2">
    <location>
        <begin position="247"/>
        <end position="259"/>
    </location>
</feature>
<dbReference type="OrthoDB" id="443402at2759"/>
<comment type="caution">
    <text evidence="5">The sequence shown here is derived from an EMBL/GenBank/DDBJ whole genome shotgun (WGS) entry which is preliminary data.</text>
</comment>
<protein>
    <recommendedName>
        <fullName evidence="4">Nephrocystin 3-like N-terminal domain-containing protein</fullName>
    </recommendedName>
</protein>
<evidence type="ECO:0000256" key="3">
    <source>
        <dbReference type="SAM" id="Phobius"/>
    </source>
</evidence>
<dbReference type="AlphaFoldDB" id="A0A8H5YAX3"/>
<feature type="compositionally biased region" description="Basic and acidic residues" evidence="2">
    <location>
        <begin position="278"/>
        <end position="289"/>
    </location>
</feature>
<reference evidence="5 6" key="1">
    <citation type="submission" date="2020-05" db="EMBL/GenBank/DDBJ databases">
        <title>Identification and distribution of gene clusters putatively required for synthesis of sphingolipid metabolism inhibitors in phylogenetically diverse species of the filamentous fungus Fusarium.</title>
        <authorList>
            <person name="Kim H.-S."/>
            <person name="Busman M."/>
            <person name="Brown D.W."/>
            <person name="Divon H."/>
            <person name="Uhlig S."/>
            <person name="Proctor R.H."/>
        </authorList>
    </citation>
    <scope>NUCLEOTIDE SEQUENCE [LARGE SCALE GENOMIC DNA]</scope>
    <source>
        <strain evidence="5 6">NRRL 66235</strain>
    </source>
</reference>
<evidence type="ECO:0000256" key="2">
    <source>
        <dbReference type="SAM" id="MobiDB-lite"/>
    </source>
</evidence>
<dbReference type="Pfam" id="PF24883">
    <property type="entry name" value="NPHP3_N"/>
    <property type="match status" value="1"/>
</dbReference>
<feature type="transmembrane region" description="Helical" evidence="3">
    <location>
        <begin position="1066"/>
        <end position="1084"/>
    </location>
</feature>
<evidence type="ECO:0000256" key="1">
    <source>
        <dbReference type="ARBA" id="ARBA00022737"/>
    </source>
</evidence>
<name>A0A8H5YAX3_9HYPO</name>
<evidence type="ECO:0000259" key="4">
    <source>
        <dbReference type="Pfam" id="PF24883"/>
    </source>
</evidence>
<keyword evidence="3" id="KW-1133">Transmembrane helix</keyword>
<dbReference type="PANTHER" id="PTHR10039">
    <property type="entry name" value="AMELOGENIN"/>
    <property type="match status" value="1"/>
</dbReference>
<evidence type="ECO:0000313" key="6">
    <source>
        <dbReference type="Proteomes" id="UP000544331"/>
    </source>
</evidence>
<dbReference type="Proteomes" id="UP000544331">
    <property type="component" value="Unassembled WGS sequence"/>
</dbReference>
<dbReference type="Gene3D" id="3.40.50.300">
    <property type="entry name" value="P-loop containing nucleotide triphosphate hydrolases"/>
    <property type="match status" value="1"/>
</dbReference>
<dbReference type="InterPro" id="IPR056884">
    <property type="entry name" value="NPHP3-like_N"/>
</dbReference>
<accession>A0A8H5YAX3</accession>
<dbReference type="SUPFAM" id="SSF52540">
    <property type="entry name" value="P-loop containing nucleoside triphosphate hydrolases"/>
    <property type="match status" value="1"/>
</dbReference>
<keyword evidence="1" id="KW-0677">Repeat</keyword>
<dbReference type="PANTHER" id="PTHR10039:SF5">
    <property type="entry name" value="NACHT DOMAIN-CONTAINING PROTEIN"/>
    <property type="match status" value="1"/>
</dbReference>
<feature type="domain" description="Nephrocystin 3-like N-terminal" evidence="4">
    <location>
        <begin position="298"/>
        <end position="476"/>
    </location>
</feature>
<sequence>MLDPVTAIGLASSIVAFVDFSAKLVTGSIEIYQANDGTLTENRSSQAVTIAMEKFAARLVIQQPSQLGEEEKELVDLATKCHAVCIKILDLLRRIKPKDLSSKRQSLWAALKNKFHQGEREELEKRLDTYRRQLELHMSFKTMISVETLSQYVRHNTESLNPLKATISELSAIGIETQESVRQLLDIQKTALYANINHQILESLEHDDMDKRHEMIEEAHEKTFQWIFDVDGAARDDNAGSHFPAADDWDSVDTLDSNDSDGSADCSRERQKNRRRELKKESEIERTKDEIQMRHESRERFLTWLSTGTGIFHISGKMGCGKSTLMKFLSHHQGTQTRLSDWANGNQLVFASFFFWRPGSDDQKSLDGLYRSLLHSVLKHHHDLIPSIFPRAWREAKESSWTTQTNIKVSKKDISEAFDLLVGSENICANHSFCFFVDGLDEYQTTTQDDHIDLVKRLKGWTATSPSTVKLCVSSREENPFDYQRLQLHTLTQYDIKAYVLERLPSTESPRAMQALAKYIAKKASGVFFWVALVVRNIRRQWHLELEPADLREIVRGFPTELSDLYQHILKRLDDYSRERVYQTLAMVPFVTGSGSYIILDLLAYSFLNDYNRNQRFAREDGFKAKLSTEQKKKRRQVARTRLSGWCGGLVEFDSEGYVGYAHRSVADFLEAEYVQKQLTASLKGTHPVSILSELTLAKWKVQVSSGEPRSGGYLYNLVRLRQEHDLDHEPFDFLRTMDAVFEPELKRVDDLTLLGSIGVLVGRHYREVAWRQLPGELNGMFVDSREQRVHLSFAPLFFRYLGRNNYVLWSIENDPKTTNTTSKAVLLFYTSILDPTYPVLDVLLQLNIIGPETRTHLVPYIGSFLWKKTYITSTAGERYSIWQYFLIQEFYEWLDNEDYDVNHRFVGIVARFLRIGADYRFRFSILVVQWPNKAGVKPETEDTFTFGDPIEPETLSFRRKWEYGGNYSLDDLDENDKVVSHGCTFSKVRTLPFESNGPRREISFTGWIRAMGDFPGKDDVLQLVEKSAHDWQSLATSTTSGKTKEAVSFDGEPTTLSEKYITLNWLYLLAIMLGLALVIFSTVTM</sequence>
<gene>
    <name evidence="5" type="ORF">FMUND_10837</name>
</gene>
<dbReference type="InterPro" id="IPR027417">
    <property type="entry name" value="P-loop_NTPase"/>
</dbReference>
<evidence type="ECO:0000313" key="5">
    <source>
        <dbReference type="EMBL" id="KAF5707972.1"/>
    </source>
</evidence>
<feature type="region of interest" description="Disordered" evidence="2">
    <location>
        <begin position="239"/>
        <end position="289"/>
    </location>
</feature>
<keyword evidence="3" id="KW-0472">Membrane</keyword>
<dbReference type="EMBL" id="JAAOAN010000405">
    <property type="protein sequence ID" value="KAF5707972.1"/>
    <property type="molecule type" value="Genomic_DNA"/>
</dbReference>